<keyword evidence="2" id="KW-1185">Reference proteome</keyword>
<accession>A0ABW3NUH3</accession>
<dbReference type="Proteomes" id="UP001597131">
    <property type="component" value="Unassembled WGS sequence"/>
</dbReference>
<gene>
    <name evidence="1" type="ORF">ACFQ3Q_12860</name>
</gene>
<dbReference type="EMBL" id="JBHTLI010000003">
    <property type="protein sequence ID" value="MFD1096645.1"/>
    <property type="molecule type" value="Genomic_DNA"/>
</dbReference>
<comment type="caution">
    <text evidence="1">The sequence shown here is derived from an EMBL/GenBank/DDBJ whole genome shotgun (WGS) entry which is preliminary data.</text>
</comment>
<evidence type="ECO:0000313" key="2">
    <source>
        <dbReference type="Proteomes" id="UP001597131"/>
    </source>
</evidence>
<evidence type="ECO:0000313" key="1">
    <source>
        <dbReference type="EMBL" id="MFD1096645.1"/>
    </source>
</evidence>
<reference evidence="2" key="1">
    <citation type="journal article" date="2019" name="Int. J. Syst. Evol. Microbiol.">
        <title>The Global Catalogue of Microorganisms (GCM) 10K type strain sequencing project: providing services to taxonomists for standard genome sequencing and annotation.</title>
        <authorList>
            <consortium name="The Broad Institute Genomics Platform"/>
            <consortium name="The Broad Institute Genome Sequencing Center for Infectious Disease"/>
            <person name="Wu L."/>
            <person name="Ma J."/>
        </authorList>
    </citation>
    <scope>NUCLEOTIDE SEQUENCE [LARGE SCALE GENOMIC DNA]</scope>
    <source>
        <strain evidence="2">CCUG 64793</strain>
    </source>
</reference>
<sequence>MRRLLIIFLVCIYPLTGYGQEQESFNITGGIGIPELINIGGRFQINQTELGFSAGTLPSADEEVFSLQANLLYHFGGSTAFSTRRPWYIRSSFTYSRSDTESELAKYLFLDLRIGRDLNFSDNFGVQIDIGPAYVISEDITEKKAKENTWFLFDIDLDQKVLPIVGITFFYRI</sequence>
<evidence type="ECO:0008006" key="3">
    <source>
        <dbReference type="Google" id="ProtNLM"/>
    </source>
</evidence>
<dbReference type="RefSeq" id="WP_380746482.1">
    <property type="nucleotide sequence ID" value="NZ_JBHTLI010000003.1"/>
</dbReference>
<organism evidence="1 2">
    <name type="scientific">Salegentibacter chungangensis</name>
    <dbReference type="NCBI Taxonomy" id="1335724"/>
    <lineage>
        <taxon>Bacteria</taxon>
        <taxon>Pseudomonadati</taxon>
        <taxon>Bacteroidota</taxon>
        <taxon>Flavobacteriia</taxon>
        <taxon>Flavobacteriales</taxon>
        <taxon>Flavobacteriaceae</taxon>
        <taxon>Salegentibacter</taxon>
    </lineage>
</organism>
<proteinExistence type="predicted"/>
<protein>
    <recommendedName>
        <fullName evidence="3">Outer membrane protein beta-barrel domain-containing protein</fullName>
    </recommendedName>
</protein>
<name>A0ABW3NUH3_9FLAO</name>